<feature type="compositionally biased region" description="Polar residues" evidence="6">
    <location>
        <begin position="1"/>
        <end position="16"/>
    </location>
</feature>
<dbReference type="OrthoDB" id="9806579at2"/>
<dbReference type="InterPro" id="IPR004561">
    <property type="entry name" value="IsoChor_synthase"/>
</dbReference>
<dbReference type="GO" id="GO:0009697">
    <property type="term" value="P:salicylic acid biosynthetic process"/>
    <property type="evidence" value="ECO:0007669"/>
    <property type="project" value="TreeGrafter"/>
</dbReference>
<evidence type="ECO:0000256" key="1">
    <source>
        <dbReference type="ARBA" id="ARBA00000799"/>
    </source>
</evidence>
<dbReference type="PANTHER" id="PTHR42839:SF2">
    <property type="entry name" value="ISOCHORISMATE SYNTHASE ENTC"/>
    <property type="match status" value="1"/>
</dbReference>
<dbReference type="PANTHER" id="PTHR42839">
    <property type="entry name" value="ISOCHORISMATE SYNTHASE ENTC"/>
    <property type="match status" value="1"/>
</dbReference>
<dbReference type="SUPFAM" id="SSF56322">
    <property type="entry name" value="ADC synthase"/>
    <property type="match status" value="1"/>
</dbReference>
<protein>
    <recommendedName>
        <fullName evidence="3">isochorismate synthase</fullName>
        <ecNumber evidence="3">5.4.4.2</ecNumber>
    </recommendedName>
    <alternativeName>
        <fullName evidence="5">Isochorismate mutase</fullName>
    </alternativeName>
</protein>
<reference evidence="8 9" key="1">
    <citation type="submission" date="2019-03" db="EMBL/GenBank/DDBJ databases">
        <title>Genomic Encyclopedia of Type Strains, Phase IV (KMG-IV): sequencing the most valuable type-strain genomes for metagenomic binning, comparative biology and taxonomic classification.</title>
        <authorList>
            <person name="Goeker M."/>
        </authorList>
    </citation>
    <scope>NUCLEOTIDE SEQUENCE [LARGE SCALE GENOMIC DNA]</scope>
    <source>
        <strain evidence="8 9">DSM 100048</strain>
    </source>
</reference>
<dbReference type="InterPro" id="IPR015890">
    <property type="entry name" value="Chorismate_C"/>
</dbReference>
<dbReference type="InterPro" id="IPR005801">
    <property type="entry name" value="ADC_synthase"/>
</dbReference>
<keyword evidence="4" id="KW-0413">Isomerase</keyword>
<evidence type="ECO:0000256" key="6">
    <source>
        <dbReference type="SAM" id="MobiDB-lite"/>
    </source>
</evidence>
<dbReference type="GO" id="GO:0008909">
    <property type="term" value="F:isochorismate synthase activity"/>
    <property type="evidence" value="ECO:0007669"/>
    <property type="project" value="UniProtKB-EC"/>
</dbReference>
<dbReference type="EC" id="5.4.4.2" evidence="3"/>
<accession>A0A4R3URF7</accession>
<keyword evidence="9" id="KW-1185">Reference proteome</keyword>
<proteinExistence type="inferred from homology"/>
<evidence type="ECO:0000313" key="9">
    <source>
        <dbReference type="Proteomes" id="UP000294692"/>
    </source>
</evidence>
<dbReference type="Gene3D" id="3.60.120.10">
    <property type="entry name" value="Anthranilate synthase"/>
    <property type="match status" value="1"/>
</dbReference>
<name>A0A4R3URF7_9BURK</name>
<dbReference type="NCBIfam" id="TIGR00543">
    <property type="entry name" value="isochor_syn"/>
    <property type="match status" value="1"/>
</dbReference>
<comment type="catalytic activity">
    <reaction evidence="1">
        <text>chorismate = isochorismate</text>
        <dbReference type="Rhea" id="RHEA:18985"/>
        <dbReference type="ChEBI" id="CHEBI:29748"/>
        <dbReference type="ChEBI" id="CHEBI:29780"/>
        <dbReference type="EC" id="5.4.4.2"/>
    </reaction>
</comment>
<comment type="similarity">
    <text evidence="2">Belongs to the isochorismate synthase family.</text>
</comment>
<feature type="domain" description="Chorismate-utilising enzyme C-terminal" evidence="7">
    <location>
        <begin position="133"/>
        <end position="392"/>
    </location>
</feature>
<organism evidence="8 9">
    <name type="scientific">Paracandidimonas soli</name>
    <dbReference type="NCBI Taxonomy" id="1917182"/>
    <lineage>
        <taxon>Bacteria</taxon>
        <taxon>Pseudomonadati</taxon>
        <taxon>Pseudomonadota</taxon>
        <taxon>Betaproteobacteria</taxon>
        <taxon>Burkholderiales</taxon>
        <taxon>Alcaligenaceae</taxon>
        <taxon>Paracandidimonas</taxon>
    </lineage>
</organism>
<dbReference type="AlphaFoldDB" id="A0A4R3URF7"/>
<sequence length="401" mass="43512">MEAPVYTQSPTEQQEGWSPAPERGDAFSLAGLKHGDVLFRSPEAAFRGWADPADDLVECRDIDYVRAVSSLAENLKSRQRNTDVIFGAVPFSRRLPGRFFAPRQRRVPLSTQVEGRVAAQPGRECRRDALPDRQGYVRAVQSTLEAIGHGEVDKVVLARALDILLDEPVSYPALLGRLLSGHRQGYTFAMPVPAESGGLEMLVGASPELLARRKGDRITVNPLAGSAARQTDPVKDSAVSQALAASEKDRHEHAIVVDDIRQRLAPLCRELKVPQAPSVIGTDTLWHLSTEITGVLADPATTALDVALALHPTPAICGQPATAAGRCIDLLEPFERGFYAGLVGWQDVRGDGEWAIALRCAQIHDSRLRLYAGAGIVEGSDPEREYEETATKLGTLLHAVF</sequence>
<evidence type="ECO:0000256" key="5">
    <source>
        <dbReference type="ARBA" id="ARBA00041564"/>
    </source>
</evidence>
<evidence type="ECO:0000259" key="7">
    <source>
        <dbReference type="Pfam" id="PF00425"/>
    </source>
</evidence>
<evidence type="ECO:0000256" key="3">
    <source>
        <dbReference type="ARBA" id="ARBA00012824"/>
    </source>
</evidence>
<comment type="caution">
    <text evidence="8">The sequence shown here is derived from an EMBL/GenBank/DDBJ whole genome shotgun (WGS) entry which is preliminary data.</text>
</comment>
<dbReference type="RefSeq" id="WP_132477801.1">
    <property type="nucleotide sequence ID" value="NZ_JBHRVM010000001.1"/>
</dbReference>
<dbReference type="Proteomes" id="UP000294692">
    <property type="component" value="Unassembled WGS sequence"/>
</dbReference>
<dbReference type="Pfam" id="PF00425">
    <property type="entry name" value="Chorismate_bind"/>
    <property type="match status" value="1"/>
</dbReference>
<gene>
    <name evidence="8" type="ORF">EV686_10957</name>
</gene>
<evidence type="ECO:0000256" key="4">
    <source>
        <dbReference type="ARBA" id="ARBA00023235"/>
    </source>
</evidence>
<dbReference type="EMBL" id="SMBX01000009">
    <property type="protein sequence ID" value="TCU94505.1"/>
    <property type="molecule type" value="Genomic_DNA"/>
</dbReference>
<evidence type="ECO:0000313" key="8">
    <source>
        <dbReference type="EMBL" id="TCU94505.1"/>
    </source>
</evidence>
<evidence type="ECO:0000256" key="2">
    <source>
        <dbReference type="ARBA" id="ARBA00005297"/>
    </source>
</evidence>
<feature type="region of interest" description="Disordered" evidence="6">
    <location>
        <begin position="1"/>
        <end position="23"/>
    </location>
</feature>